<protein>
    <submittedName>
        <fullName evidence="1">Uncharacterized protein</fullName>
    </submittedName>
</protein>
<dbReference type="Proteomes" id="UP000335636">
    <property type="component" value="Unassembled WGS sequence"/>
</dbReference>
<sequence length="54" mass="6167">EVLDPSNSMFRQGYQVPLDALTSARDTGFRALILLCKQKMLLQHLEEGKFSLKE</sequence>
<gene>
    <name evidence="1" type="ORF">MONAX_5E015743</name>
</gene>
<accession>A0A5E4DBB7</accession>
<keyword evidence="2" id="KW-1185">Reference proteome</keyword>
<reference evidence="1" key="1">
    <citation type="submission" date="2019-04" db="EMBL/GenBank/DDBJ databases">
        <authorList>
            <person name="Alioto T."/>
            <person name="Alioto T."/>
        </authorList>
    </citation>
    <scope>NUCLEOTIDE SEQUENCE [LARGE SCALE GENOMIC DNA]</scope>
</reference>
<dbReference type="AlphaFoldDB" id="A0A5E4DBB7"/>
<feature type="non-terminal residue" evidence="1">
    <location>
        <position position="1"/>
    </location>
</feature>
<organism evidence="1 2">
    <name type="scientific">Marmota monax</name>
    <name type="common">Woodchuck</name>
    <dbReference type="NCBI Taxonomy" id="9995"/>
    <lineage>
        <taxon>Eukaryota</taxon>
        <taxon>Metazoa</taxon>
        <taxon>Chordata</taxon>
        <taxon>Craniata</taxon>
        <taxon>Vertebrata</taxon>
        <taxon>Euteleostomi</taxon>
        <taxon>Mammalia</taxon>
        <taxon>Eutheria</taxon>
        <taxon>Euarchontoglires</taxon>
        <taxon>Glires</taxon>
        <taxon>Rodentia</taxon>
        <taxon>Sciuromorpha</taxon>
        <taxon>Sciuridae</taxon>
        <taxon>Xerinae</taxon>
        <taxon>Marmotini</taxon>
        <taxon>Marmota</taxon>
    </lineage>
</organism>
<evidence type="ECO:0000313" key="2">
    <source>
        <dbReference type="Proteomes" id="UP000335636"/>
    </source>
</evidence>
<name>A0A5E4DBB7_MARMO</name>
<evidence type="ECO:0000313" key="1">
    <source>
        <dbReference type="EMBL" id="VTJ90362.1"/>
    </source>
</evidence>
<dbReference type="EMBL" id="CABDUW010004410">
    <property type="protein sequence ID" value="VTJ90362.1"/>
    <property type="molecule type" value="Genomic_DNA"/>
</dbReference>
<comment type="caution">
    <text evidence="1">The sequence shown here is derived from an EMBL/GenBank/DDBJ whole genome shotgun (WGS) entry which is preliminary data.</text>
</comment>
<proteinExistence type="predicted"/>